<dbReference type="AlphaFoldDB" id="A0A6P0UTB8"/>
<keyword evidence="3" id="KW-1185">Reference proteome</keyword>
<organism evidence="2 3">
    <name type="scientific">Leptobacterium flavescens</name>
    <dbReference type="NCBI Taxonomy" id="472055"/>
    <lineage>
        <taxon>Bacteria</taxon>
        <taxon>Pseudomonadati</taxon>
        <taxon>Bacteroidota</taxon>
        <taxon>Flavobacteriia</taxon>
        <taxon>Flavobacteriales</taxon>
        <taxon>Flavobacteriaceae</taxon>
        <taxon>Leptobacterium</taxon>
    </lineage>
</organism>
<feature type="domain" description="AB hydrolase-1" evidence="1">
    <location>
        <begin position="78"/>
        <end position="195"/>
    </location>
</feature>
<dbReference type="PANTHER" id="PTHR46438:SF11">
    <property type="entry name" value="LIPASE-RELATED"/>
    <property type="match status" value="1"/>
</dbReference>
<dbReference type="Gene3D" id="3.40.50.1820">
    <property type="entry name" value="alpha/beta hydrolase"/>
    <property type="match status" value="1"/>
</dbReference>
<dbReference type="PANTHER" id="PTHR46438">
    <property type="entry name" value="ALPHA/BETA-HYDROLASES SUPERFAMILY PROTEIN"/>
    <property type="match status" value="1"/>
</dbReference>
<protein>
    <submittedName>
        <fullName evidence="2">Alpha/beta fold hydrolase</fullName>
    </submittedName>
</protein>
<reference evidence="2 3" key="1">
    <citation type="submission" date="2020-01" db="EMBL/GenBank/DDBJ databases">
        <title>Leptobacterium flavescens.</title>
        <authorList>
            <person name="Wang G."/>
        </authorList>
    </citation>
    <scope>NUCLEOTIDE SEQUENCE [LARGE SCALE GENOMIC DNA]</scope>
    <source>
        <strain evidence="2 3">KCTC 22160</strain>
    </source>
</reference>
<sequence>MKKLINRYLPVIVGKYLNLLSLVSPKKAVLKAFYIFCTPRKGNVLPHQSPFLEEAKDQVLSQEKFRIQTYRWNGKNKTILLVHGWESNSFRWRKLIKELKKEDYNIISIDAPAHGDSEGKHLNVPLYHLCLLEAIEVYKPEIIIGHSIGGMTTVYNQYRSPDPSVKKLVILGAPSELSRIMNDYQDILNLKPRIMKELESEFFERFGFDFKGFSVASFARQVKQKGLIIHDTTDTIAPVSESEAIHRNWENSTFIKTEKSDHSLQHQEVFDHIMDFLVHA</sequence>
<proteinExistence type="predicted"/>
<comment type="caution">
    <text evidence="2">The sequence shown here is derived from an EMBL/GenBank/DDBJ whole genome shotgun (WGS) entry which is preliminary data.</text>
</comment>
<dbReference type="InterPro" id="IPR029058">
    <property type="entry name" value="AB_hydrolase_fold"/>
</dbReference>
<keyword evidence="2" id="KW-0378">Hydrolase</keyword>
<dbReference type="Pfam" id="PF00561">
    <property type="entry name" value="Abhydrolase_1"/>
    <property type="match status" value="1"/>
</dbReference>
<dbReference type="GO" id="GO:0016787">
    <property type="term" value="F:hydrolase activity"/>
    <property type="evidence" value="ECO:0007669"/>
    <property type="project" value="UniProtKB-KW"/>
</dbReference>
<dbReference type="Proteomes" id="UP000468581">
    <property type="component" value="Unassembled WGS sequence"/>
</dbReference>
<gene>
    <name evidence="2" type="ORF">GWK08_17460</name>
</gene>
<evidence type="ECO:0000259" key="1">
    <source>
        <dbReference type="Pfam" id="PF00561"/>
    </source>
</evidence>
<dbReference type="RefSeq" id="WP_163608537.1">
    <property type="nucleotide sequence ID" value="NZ_JAABOO010000004.1"/>
</dbReference>
<evidence type="ECO:0000313" key="2">
    <source>
        <dbReference type="EMBL" id="NER15248.1"/>
    </source>
</evidence>
<dbReference type="InterPro" id="IPR000073">
    <property type="entry name" value="AB_hydrolase_1"/>
</dbReference>
<name>A0A6P0UTB8_9FLAO</name>
<evidence type="ECO:0000313" key="3">
    <source>
        <dbReference type="Proteomes" id="UP000468581"/>
    </source>
</evidence>
<accession>A0A6P0UTB8</accession>
<dbReference type="EMBL" id="JAABOO010000004">
    <property type="protein sequence ID" value="NER15248.1"/>
    <property type="molecule type" value="Genomic_DNA"/>
</dbReference>
<dbReference type="SUPFAM" id="SSF53474">
    <property type="entry name" value="alpha/beta-Hydrolases"/>
    <property type="match status" value="1"/>
</dbReference>